<gene>
    <name evidence="1" type="ORF">BDN72DRAFT_741022</name>
</gene>
<organism evidence="1 2">
    <name type="scientific">Pluteus cervinus</name>
    <dbReference type="NCBI Taxonomy" id="181527"/>
    <lineage>
        <taxon>Eukaryota</taxon>
        <taxon>Fungi</taxon>
        <taxon>Dikarya</taxon>
        <taxon>Basidiomycota</taxon>
        <taxon>Agaricomycotina</taxon>
        <taxon>Agaricomycetes</taxon>
        <taxon>Agaricomycetidae</taxon>
        <taxon>Agaricales</taxon>
        <taxon>Pluteineae</taxon>
        <taxon>Pluteaceae</taxon>
        <taxon>Pluteus</taxon>
    </lineage>
</organism>
<keyword evidence="2" id="KW-1185">Reference proteome</keyword>
<evidence type="ECO:0000313" key="2">
    <source>
        <dbReference type="Proteomes" id="UP000308600"/>
    </source>
</evidence>
<accession>A0ACD3AJE4</accession>
<feature type="non-terminal residue" evidence="1">
    <location>
        <position position="1"/>
    </location>
</feature>
<evidence type="ECO:0000313" key="1">
    <source>
        <dbReference type="EMBL" id="TFK65636.1"/>
    </source>
</evidence>
<dbReference type="Proteomes" id="UP000308600">
    <property type="component" value="Unassembled WGS sequence"/>
</dbReference>
<feature type="non-terminal residue" evidence="1">
    <location>
        <position position="111"/>
    </location>
</feature>
<name>A0ACD3AJE4_9AGAR</name>
<protein>
    <submittedName>
        <fullName evidence="1">Uncharacterized protein</fullName>
    </submittedName>
</protein>
<dbReference type="EMBL" id="ML208430">
    <property type="protein sequence ID" value="TFK65636.1"/>
    <property type="molecule type" value="Genomic_DNA"/>
</dbReference>
<proteinExistence type="predicted"/>
<reference evidence="1 2" key="1">
    <citation type="journal article" date="2019" name="Nat. Ecol. Evol.">
        <title>Megaphylogeny resolves global patterns of mushroom evolution.</title>
        <authorList>
            <person name="Varga T."/>
            <person name="Krizsan K."/>
            <person name="Foldi C."/>
            <person name="Dima B."/>
            <person name="Sanchez-Garcia M."/>
            <person name="Sanchez-Ramirez S."/>
            <person name="Szollosi G.J."/>
            <person name="Szarkandi J.G."/>
            <person name="Papp V."/>
            <person name="Albert L."/>
            <person name="Andreopoulos W."/>
            <person name="Angelini C."/>
            <person name="Antonin V."/>
            <person name="Barry K.W."/>
            <person name="Bougher N.L."/>
            <person name="Buchanan P."/>
            <person name="Buyck B."/>
            <person name="Bense V."/>
            <person name="Catcheside P."/>
            <person name="Chovatia M."/>
            <person name="Cooper J."/>
            <person name="Damon W."/>
            <person name="Desjardin D."/>
            <person name="Finy P."/>
            <person name="Geml J."/>
            <person name="Haridas S."/>
            <person name="Hughes K."/>
            <person name="Justo A."/>
            <person name="Karasinski D."/>
            <person name="Kautmanova I."/>
            <person name="Kiss B."/>
            <person name="Kocsube S."/>
            <person name="Kotiranta H."/>
            <person name="LaButti K.M."/>
            <person name="Lechner B.E."/>
            <person name="Liimatainen K."/>
            <person name="Lipzen A."/>
            <person name="Lukacs Z."/>
            <person name="Mihaltcheva S."/>
            <person name="Morgado L.N."/>
            <person name="Niskanen T."/>
            <person name="Noordeloos M.E."/>
            <person name="Ohm R.A."/>
            <person name="Ortiz-Santana B."/>
            <person name="Ovrebo C."/>
            <person name="Racz N."/>
            <person name="Riley R."/>
            <person name="Savchenko A."/>
            <person name="Shiryaev A."/>
            <person name="Soop K."/>
            <person name="Spirin V."/>
            <person name="Szebenyi C."/>
            <person name="Tomsovsky M."/>
            <person name="Tulloss R.E."/>
            <person name="Uehling J."/>
            <person name="Grigoriev I.V."/>
            <person name="Vagvolgyi C."/>
            <person name="Papp T."/>
            <person name="Martin F.M."/>
            <person name="Miettinen O."/>
            <person name="Hibbett D.S."/>
            <person name="Nagy L.G."/>
        </authorList>
    </citation>
    <scope>NUCLEOTIDE SEQUENCE [LARGE SCALE GENOMIC DNA]</scope>
    <source>
        <strain evidence="1 2">NL-1719</strain>
    </source>
</reference>
<sequence length="111" mass="12542">LQRRSVLTQSNVRVNRQSCQTVLEDFDRLMPDAVHKVTERISRGDYCTADNDAERRVLCVMKEIQAVNTSVQGSSAGKLQMRRDIHALTMHLGMPSLFITINPADIYNPVV</sequence>